<dbReference type="Proteomes" id="UP000593594">
    <property type="component" value="Chromosome"/>
</dbReference>
<dbReference type="CDD" id="cd13560">
    <property type="entry name" value="PBP2_taurine"/>
    <property type="match status" value="1"/>
</dbReference>
<dbReference type="AlphaFoldDB" id="A0A7S8C1Q2"/>
<dbReference type="Gene3D" id="3.40.190.10">
    <property type="entry name" value="Periplasmic binding protein-like II"/>
    <property type="match status" value="2"/>
</dbReference>
<dbReference type="SMART" id="SM00062">
    <property type="entry name" value="PBPb"/>
    <property type="match status" value="1"/>
</dbReference>
<dbReference type="InterPro" id="IPR001638">
    <property type="entry name" value="Solute-binding_3/MltF_N"/>
</dbReference>
<dbReference type="RefSeq" id="WP_213162990.1">
    <property type="nucleotide sequence ID" value="NZ_CP058214.1"/>
</dbReference>
<dbReference type="NCBIfam" id="TIGR01729">
    <property type="entry name" value="taurine_ABC_bnd"/>
    <property type="match status" value="1"/>
</dbReference>
<dbReference type="GO" id="GO:0042918">
    <property type="term" value="P:alkanesulfonate transmembrane transport"/>
    <property type="evidence" value="ECO:0007669"/>
    <property type="project" value="TreeGrafter"/>
</dbReference>
<sequence>MNGFLKKLVFLCVTLAFSAAGLYSAQAQEKEVTVGYQLIYNPWKVAIADKAFEKATGYKINWKQFDSGAKVINAMASGDVQIAIAGSSPIAAGVSRGLPLEVFWILEDIAAAEALVVRDGSGIAAPQDLAGKKIGVPFVSTTHFHMLFALEQFGIAPDDVTLLNMQPNSIAAAWERGDIDAAFVWNPALGRIKDSGKVLLTSGLLSSWGKATFDGLVVQKDWAAENNDFMVSFVKTLAEADEAYRSNPGAWTAESEMVKKIVDLIGGNAEDVPEVLALYGFPTLQEQASSRWLGGGADGGAAKALRFTSEFLKEQGSIDTTLDDYGSVVNPKWVDEALAQSK</sequence>
<feature type="domain" description="Solute-binding protein family 3/N-terminal" evidence="5">
    <location>
        <begin position="31"/>
        <end position="248"/>
    </location>
</feature>
<evidence type="ECO:0000259" key="5">
    <source>
        <dbReference type="SMART" id="SM00062"/>
    </source>
</evidence>
<keyword evidence="7" id="KW-1185">Reference proteome</keyword>
<feature type="signal peptide" evidence="4">
    <location>
        <begin position="1"/>
        <end position="27"/>
    </location>
</feature>
<reference evidence="6 7" key="1">
    <citation type="submission" date="2020-06" db="EMBL/GenBank/DDBJ databases">
        <title>Genome sequence of 2 isolates from Red Sea Mangroves.</title>
        <authorList>
            <person name="Sefrji F."/>
            <person name="Michoud G."/>
            <person name="Merlino G."/>
            <person name="Daffonchio D."/>
        </authorList>
    </citation>
    <scope>NUCLEOTIDE SEQUENCE [LARGE SCALE GENOMIC DNA]</scope>
    <source>
        <strain evidence="6 7">R1DC25</strain>
    </source>
</reference>
<accession>A0A7S8C1Q2</accession>
<dbReference type="EMBL" id="CP058214">
    <property type="protein sequence ID" value="QPC41764.1"/>
    <property type="molecule type" value="Genomic_DNA"/>
</dbReference>
<organism evidence="6 7">
    <name type="scientific">Kaustia mangrovi</name>
    <dbReference type="NCBI Taxonomy" id="2593653"/>
    <lineage>
        <taxon>Bacteria</taxon>
        <taxon>Pseudomonadati</taxon>
        <taxon>Pseudomonadota</taxon>
        <taxon>Alphaproteobacteria</taxon>
        <taxon>Hyphomicrobiales</taxon>
        <taxon>Parvibaculaceae</taxon>
        <taxon>Kaustia</taxon>
    </lineage>
</organism>
<dbReference type="InterPro" id="IPR010068">
    <property type="entry name" value="Peri-bd_TauA"/>
</dbReference>
<dbReference type="PANTHER" id="PTHR30024">
    <property type="entry name" value="ALIPHATIC SULFONATES-BINDING PROTEIN-RELATED"/>
    <property type="match status" value="1"/>
</dbReference>
<evidence type="ECO:0000256" key="3">
    <source>
        <dbReference type="ARBA" id="ARBA00022729"/>
    </source>
</evidence>
<comment type="subcellular location">
    <subcellularLocation>
        <location evidence="1">Periplasm</location>
    </subcellularLocation>
</comment>
<feature type="chain" id="PRO_5032719358" evidence="4">
    <location>
        <begin position="28"/>
        <end position="342"/>
    </location>
</feature>
<protein>
    <submittedName>
        <fullName evidence="6">Taurine ABC transporter substrate-binding protein</fullName>
    </submittedName>
</protein>
<dbReference type="PANTHER" id="PTHR30024:SF47">
    <property type="entry name" value="TAURINE-BINDING PERIPLASMIC PROTEIN"/>
    <property type="match status" value="1"/>
</dbReference>
<evidence type="ECO:0000256" key="2">
    <source>
        <dbReference type="ARBA" id="ARBA00010742"/>
    </source>
</evidence>
<dbReference type="GO" id="GO:0042597">
    <property type="term" value="C:periplasmic space"/>
    <property type="evidence" value="ECO:0007669"/>
    <property type="project" value="UniProtKB-SubCell"/>
</dbReference>
<comment type="similarity">
    <text evidence="2">Belongs to the bacterial solute-binding protein SsuA/TauA family.</text>
</comment>
<evidence type="ECO:0000256" key="4">
    <source>
        <dbReference type="SAM" id="SignalP"/>
    </source>
</evidence>
<evidence type="ECO:0000313" key="6">
    <source>
        <dbReference type="EMBL" id="QPC41764.1"/>
    </source>
</evidence>
<gene>
    <name evidence="6" type="primary">tauA</name>
    <name evidence="6" type="ORF">HW532_02955</name>
</gene>
<dbReference type="SUPFAM" id="SSF53850">
    <property type="entry name" value="Periplasmic binding protein-like II"/>
    <property type="match status" value="1"/>
</dbReference>
<evidence type="ECO:0000313" key="7">
    <source>
        <dbReference type="Proteomes" id="UP000593594"/>
    </source>
</evidence>
<dbReference type="KEGG" id="kmn:HW532_02955"/>
<dbReference type="InterPro" id="IPR015168">
    <property type="entry name" value="SsuA/THI5"/>
</dbReference>
<evidence type="ECO:0000256" key="1">
    <source>
        <dbReference type="ARBA" id="ARBA00004418"/>
    </source>
</evidence>
<keyword evidence="3 4" id="KW-0732">Signal</keyword>
<dbReference type="Pfam" id="PF09084">
    <property type="entry name" value="NMT1"/>
    <property type="match status" value="1"/>
</dbReference>
<name>A0A7S8C1Q2_9HYPH</name>
<proteinExistence type="inferred from homology"/>